<evidence type="ECO:0000313" key="3">
    <source>
        <dbReference type="Proteomes" id="UP000185511"/>
    </source>
</evidence>
<name>A0AAC9PTC5_9PSEU</name>
<dbReference type="Pfam" id="PF11716">
    <property type="entry name" value="MDMPI_N"/>
    <property type="match status" value="1"/>
</dbReference>
<organism evidence="2 3">
    <name type="scientific">Actinoalloteichus fjordicus</name>
    <dbReference type="NCBI Taxonomy" id="1612552"/>
    <lineage>
        <taxon>Bacteria</taxon>
        <taxon>Bacillati</taxon>
        <taxon>Actinomycetota</taxon>
        <taxon>Actinomycetes</taxon>
        <taxon>Pseudonocardiales</taxon>
        <taxon>Pseudonocardiaceae</taxon>
        <taxon>Actinoalloteichus</taxon>
    </lineage>
</organism>
<feature type="domain" description="Mycothiol-dependent maleylpyruvate isomerase metal-binding" evidence="1">
    <location>
        <begin position="11"/>
        <end position="147"/>
    </location>
</feature>
<gene>
    <name evidence="2" type="ORF">UA74_18565</name>
</gene>
<dbReference type="EMBL" id="CP016076">
    <property type="protein sequence ID" value="APU15741.1"/>
    <property type="molecule type" value="Genomic_DNA"/>
</dbReference>
<dbReference type="Gene3D" id="1.20.120.450">
    <property type="entry name" value="dinb family like domain"/>
    <property type="match status" value="1"/>
</dbReference>
<evidence type="ECO:0000259" key="1">
    <source>
        <dbReference type="Pfam" id="PF11716"/>
    </source>
</evidence>
<dbReference type="RefSeq" id="WP_075741416.1">
    <property type="nucleotide sequence ID" value="NZ_CP016076.1"/>
</dbReference>
<protein>
    <submittedName>
        <fullName evidence="2">TIGR03084 family protein</fullName>
    </submittedName>
</protein>
<reference evidence="3" key="1">
    <citation type="submission" date="2016-06" db="EMBL/GenBank/DDBJ databases">
        <title>Complete genome sequence of Actinoalloteichus fjordicus DSM 46855 (=ADI127-17), type strain of the new species Actinoalloteichus fjordicus.</title>
        <authorList>
            <person name="Ruckert C."/>
            <person name="Nouioui I."/>
            <person name="Willmese J."/>
            <person name="van Wezel G."/>
            <person name="Klenk H.-P."/>
            <person name="Kalinowski J."/>
            <person name="Zotchev S.B."/>
        </authorList>
    </citation>
    <scope>NUCLEOTIDE SEQUENCE [LARGE SCALE GENOMIC DNA]</scope>
    <source>
        <strain evidence="3">ADI127-7</strain>
    </source>
</reference>
<dbReference type="GO" id="GO:0046872">
    <property type="term" value="F:metal ion binding"/>
    <property type="evidence" value="ECO:0007669"/>
    <property type="project" value="InterPro"/>
</dbReference>
<dbReference type="KEGG" id="acad:UA74_18565"/>
<dbReference type="NCBIfam" id="TIGR03083">
    <property type="entry name" value="maleylpyruvate isomerase family mycothiol-dependent enzyme"/>
    <property type="match status" value="1"/>
</dbReference>
<dbReference type="NCBIfam" id="TIGR03084">
    <property type="entry name" value="TIGR03084 family metal-binding protein"/>
    <property type="match status" value="1"/>
</dbReference>
<dbReference type="SUPFAM" id="SSF109854">
    <property type="entry name" value="DinB/YfiT-like putative metalloenzymes"/>
    <property type="match status" value="1"/>
</dbReference>
<dbReference type="Proteomes" id="UP000185511">
    <property type="component" value="Chromosome"/>
</dbReference>
<dbReference type="InterPro" id="IPR024344">
    <property type="entry name" value="MDMPI_metal-binding"/>
</dbReference>
<proteinExistence type="predicted"/>
<dbReference type="AlphaFoldDB" id="A0AAC9PTC5"/>
<keyword evidence="3" id="KW-1185">Reference proteome</keyword>
<dbReference type="InterPro" id="IPR017517">
    <property type="entry name" value="Maleyloyr_isom"/>
</dbReference>
<evidence type="ECO:0000313" key="2">
    <source>
        <dbReference type="EMBL" id="APU15741.1"/>
    </source>
</evidence>
<sequence length="267" mass="28979">MTQLQDVISALRAEADDVDRLLVDLDEAGWDRQTPAPDWTIAHQIAHLTATFRMAADAAADQAAFRRTTSTMGDDFDAAVSKALAPYLALPRGELFCRWQAQRDAATAALAAVPPGQTVPWLVNPLPAEVLASAGMMELFGHGQDIADTLGVHREHTDRIRPLVVFGARTRDFGYLARGLTPPSEQFRFDLTAPSGALWTVGDADAAQVISGPAVDFCLLVSRRRHRDDLSLVAQGAEAEQWLDIAQAYRGPAGEGRRPGQFATTRH</sequence>
<accession>A0AAC9PTC5</accession>
<dbReference type="InterPro" id="IPR034660">
    <property type="entry name" value="DinB/YfiT-like"/>
</dbReference>
<dbReference type="InterPro" id="IPR017518">
    <property type="entry name" value="CHP03084"/>
</dbReference>